<dbReference type="InterPro" id="IPR011893">
    <property type="entry name" value="Selenoprotein_Rdx-typ"/>
</dbReference>
<reference evidence="2 3" key="1">
    <citation type="journal article" date="2007" name="Nature">
        <title>Genome of the marsupial Monodelphis domestica reveals innovation in non-coding sequences.</title>
        <authorList>
            <person name="Mikkelsen T.S."/>
            <person name="Wakefield M.J."/>
            <person name="Aken B."/>
            <person name="Amemiya C.T."/>
            <person name="Chang J.L."/>
            <person name="Duke S."/>
            <person name="Garber M."/>
            <person name="Gentles A.J."/>
            <person name="Goodstadt L."/>
            <person name="Heger A."/>
            <person name="Jurka J."/>
            <person name="Kamal M."/>
            <person name="Mauceli E."/>
            <person name="Searle S.M."/>
            <person name="Sharpe T."/>
            <person name="Baker M.L."/>
            <person name="Batzer M.A."/>
            <person name="Benos P.V."/>
            <person name="Belov K."/>
            <person name="Clamp M."/>
            <person name="Cook A."/>
            <person name="Cuff J."/>
            <person name="Das R."/>
            <person name="Davidow L."/>
            <person name="Deakin J.E."/>
            <person name="Fazzari M.J."/>
            <person name="Glass J.L."/>
            <person name="Grabherr M."/>
            <person name="Greally J.M."/>
            <person name="Gu W."/>
            <person name="Hore T.A."/>
            <person name="Huttley G.A."/>
            <person name="Kleber M."/>
            <person name="Jirtle R.L."/>
            <person name="Koina E."/>
            <person name="Lee J.T."/>
            <person name="Mahony S."/>
            <person name="Marra M.A."/>
            <person name="Miller R.D."/>
            <person name="Nicholls R.D."/>
            <person name="Oda M."/>
            <person name="Papenfuss A.T."/>
            <person name="Parra Z.E."/>
            <person name="Pollock D.D."/>
            <person name="Ray D.A."/>
            <person name="Schein J.E."/>
            <person name="Speed T.P."/>
            <person name="Thompson K."/>
            <person name="VandeBerg J.L."/>
            <person name="Wade C.M."/>
            <person name="Walker J.A."/>
            <person name="Waters P.D."/>
            <person name="Webber C."/>
            <person name="Weidman J.R."/>
            <person name="Xie X."/>
            <person name="Zody M.C."/>
            <person name="Baldwin J."/>
            <person name="Abdouelleil A."/>
            <person name="Abdulkadir J."/>
            <person name="Abebe A."/>
            <person name="Abera B."/>
            <person name="Abreu J."/>
            <person name="Acer S.C."/>
            <person name="Aftuck L."/>
            <person name="Alexander A."/>
            <person name="An P."/>
            <person name="Anderson E."/>
            <person name="Anderson S."/>
            <person name="Arachi H."/>
            <person name="Azer M."/>
            <person name="Bachantsang P."/>
            <person name="Barry A."/>
            <person name="Bayul T."/>
            <person name="Berlin A."/>
            <person name="Bessette D."/>
            <person name="Bloom T."/>
            <person name="Bloom T."/>
            <person name="Boguslavskiy L."/>
            <person name="Bonnet C."/>
            <person name="Boukhgalter B."/>
            <person name="Bourzgui I."/>
            <person name="Brown A."/>
            <person name="Cahill P."/>
            <person name="Channer S."/>
            <person name="Cheshatsang Y."/>
            <person name="Chuda L."/>
            <person name="Citroen M."/>
            <person name="Collymore A."/>
            <person name="Cooke P."/>
            <person name="Costello M."/>
            <person name="D'Aco K."/>
            <person name="Daza R."/>
            <person name="De Haan G."/>
            <person name="DeGray S."/>
            <person name="DeMaso C."/>
            <person name="Dhargay N."/>
            <person name="Dooley K."/>
            <person name="Dooley E."/>
            <person name="Doricent M."/>
            <person name="Dorje P."/>
            <person name="Dorjee K."/>
            <person name="Dupes A."/>
            <person name="Elong R."/>
            <person name="Falk J."/>
            <person name="Farina A."/>
            <person name="Faro S."/>
            <person name="Ferguson D."/>
            <person name="Fisher S."/>
            <person name="Foley C.D."/>
            <person name="Franke A."/>
            <person name="Friedrich D."/>
            <person name="Gadbois L."/>
            <person name="Gearin G."/>
            <person name="Gearin C.R."/>
            <person name="Giannoukos G."/>
            <person name="Goode T."/>
            <person name="Graham J."/>
            <person name="Grandbois E."/>
            <person name="Grewal S."/>
            <person name="Gyaltsen K."/>
            <person name="Hafez N."/>
            <person name="Hagos B."/>
            <person name="Hall J."/>
            <person name="Henson C."/>
            <person name="Hollinger A."/>
            <person name="Honan T."/>
            <person name="Huard M.D."/>
            <person name="Hughes L."/>
            <person name="Hurhula B."/>
            <person name="Husby M.E."/>
            <person name="Kamat A."/>
            <person name="Kanga B."/>
            <person name="Kashin S."/>
            <person name="Khazanovich D."/>
            <person name="Kisner P."/>
            <person name="Lance K."/>
            <person name="Lara M."/>
            <person name="Lee W."/>
            <person name="Lennon N."/>
            <person name="Letendre F."/>
            <person name="LeVine R."/>
            <person name="Lipovsky A."/>
            <person name="Liu X."/>
            <person name="Liu J."/>
            <person name="Liu S."/>
            <person name="Lokyitsang T."/>
            <person name="Lokyitsang Y."/>
            <person name="Lubonja R."/>
            <person name="Lui A."/>
            <person name="MacDonald P."/>
            <person name="Magnisalis V."/>
            <person name="Maru K."/>
            <person name="Matthews C."/>
            <person name="McCusker W."/>
            <person name="McDonough S."/>
            <person name="Mehta T."/>
            <person name="Meldrim J."/>
            <person name="Meneus L."/>
            <person name="Mihai O."/>
            <person name="Mihalev A."/>
            <person name="Mihova T."/>
            <person name="Mittelman R."/>
            <person name="Mlenga V."/>
            <person name="Montmayeur A."/>
            <person name="Mulrain L."/>
            <person name="Navidi A."/>
            <person name="Naylor J."/>
            <person name="Negash T."/>
            <person name="Nguyen T."/>
            <person name="Nguyen N."/>
            <person name="Nicol R."/>
            <person name="Norbu C."/>
            <person name="Norbu N."/>
            <person name="Novod N."/>
            <person name="O'Neill B."/>
            <person name="Osman S."/>
            <person name="Markiewicz E."/>
            <person name="Oyono O.L."/>
            <person name="Patti C."/>
            <person name="Phunkhang P."/>
            <person name="Pierre F."/>
            <person name="Priest M."/>
            <person name="Raghuraman S."/>
            <person name="Rege F."/>
            <person name="Reyes R."/>
            <person name="Rise C."/>
            <person name="Rogov P."/>
            <person name="Ross K."/>
            <person name="Ryan E."/>
            <person name="Settipalli S."/>
            <person name="Shea T."/>
            <person name="Sherpa N."/>
            <person name="Shi L."/>
            <person name="Shih D."/>
            <person name="Sparrow T."/>
            <person name="Spaulding J."/>
            <person name="Stalker J."/>
            <person name="Stange-Thomann N."/>
            <person name="Stavropoulos S."/>
            <person name="Stone C."/>
            <person name="Strader C."/>
            <person name="Tesfaye S."/>
            <person name="Thomson T."/>
            <person name="Thoulutsang Y."/>
            <person name="Thoulutsang D."/>
            <person name="Topham K."/>
            <person name="Topping I."/>
            <person name="Tsamla T."/>
            <person name="Vassiliev H."/>
            <person name="Vo A."/>
            <person name="Wangchuk T."/>
            <person name="Wangdi T."/>
            <person name="Weiand M."/>
            <person name="Wilkinson J."/>
            <person name="Wilson A."/>
            <person name="Yadav S."/>
            <person name="Young G."/>
            <person name="Yu Q."/>
            <person name="Zembek L."/>
            <person name="Zhong D."/>
            <person name="Zimmer A."/>
            <person name="Zwirko Z."/>
            <person name="Jaffe D.B."/>
            <person name="Alvarez P."/>
            <person name="Brockman W."/>
            <person name="Butler J."/>
            <person name="Chin C."/>
            <person name="Gnerre S."/>
            <person name="MacCallum I."/>
            <person name="Graves J.A."/>
            <person name="Ponting C.P."/>
            <person name="Breen M."/>
            <person name="Samollow P.B."/>
            <person name="Lander E.S."/>
            <person name="Lindblad-Toh K."/>
        </authorList>
    </citation>
    <scope>NUCLEOTIDE SEQUENCE [LARGE SCALE GENOMIC DNA]</scope>
</reference>
<gene>
    <name evidence="2" type="primary">SELENOW</name>
</gene>
<dbReference type="GO" id="GO:0010269">
    <property type="term" value="P:response to selenium ion"/>
    <property type="evidence" value="ECO:0000318"/>
    <property type="project" value="GO_Central"/>
</dbReference>
<dbReference type="FunCoup" id="F6VFD9">
    <property type="interactions" value="8"/>
</dbReference>
<protein>
    <submittedName>
        <fullName evidence="2">Selenoprotein W</fullName>
    </submittedName>
</protein>
<dbReference type="AlphaFoldDB" id="F6VFD9"/>
<accession>F6VFD9</accession>
<keyword evidence="1" id="KW-0676">Redox-active center</keyword>
<dbReference type="NCBIfam" id="TIGR02174">
    <property type="entry name" value="CXXU_selWTH"/>
    <property type="match status" value="1"/>
</dbReference>
<dbReference type="GO" id="GO:0005829">
    <property type="term" value="C:cytosol"/>
    <property type="evidence" value="ECO:0000318"/>
    <property type="project" value="GO_Central"/>
</dbReference>
<dbReference type="PANTHER" id="PTHR15124">
    <property type="entry name" value="SELENOPROTEIN W"/>
    <property type="match status" value="1"/>
</dbReference>
<dbReference type="GeneTree" id="ENSGT00940000161069"/>
<dbReference type="Proteomes" id="UP000002280">
    <property type="component" value="Chromosome 4"/>
</dbReference>
<name>F6VFD9_MONDO</name>
<organism evidence="2 3">
    <name type="scientific">Monodelphis domestica</name>
    <name type="common">Gray short-tailed opossum</name>
    <dbReference type="NCBI Taxonomy" id="13616"/>
    <lineage>
        <taxon>Eukaryota</taxon>
        <taxon>Metazoa</taxon>
        <taxon>Chordata</taxon>
        <taxon>Craniata</taxon>
        <taxon>Vertebrata</taxon>
        <taxon>Euteleostomi</taxon>
        <taxon>Mammalia</taxon>
        <taxon>Metatheria</taxon>
        <taxon>Didelphimorphia</taxon>
        <taxon>Didelphidae</taxon>
        <taxon>Monodelphis</taxon>
    </lineage>
</organism>
<dbReference type="Gene3D" id="3.40.30.10">
    <property type="entry name" value="Glutaredoxin"/>
    <property type="match status" value="1"/>
</dbReference>
<sequence length="89" mass="9651">PAWASRLPSSPCSLLPQYLLLKKKLEDEYPEPQALLLCLQNGEGTPEVTGFFEVTVAGKLVHSKKAGHGFVDTADKYLQIVAEIKAALA</sequence>
<dbReference type="eggNOG" id="ENOG502S9W8">
    <property type="taxonomic scope" value="Eukaryota"/>
</dbReference>
<dbReference type="PANTHER" id="PTHR15124:SF18">
    <property type="entry name" value="SELENOPROTEIN W"/>
    <property type="match status" value="1"/>
</dbReference>
<evidence type="ECO:0000313" key="3">
    <source>
        <dbReference type="Proteomes" id="UP000002280"/>
    </source>
</evidence>
<dbReference type="Pfam" id="PF10262">
    <property type="entry name" value="Rdx"/>
    <property type="match status" value="1"/>
</dbReference>
<evidence type="ECO:0000256" key="1">
    <source>
        <dbReference type="ARBA" id="ARBA00023284"/>
    </source>
</evidence>
<reference evidence="2" key="2">
    <citation type="submission" date="2025-08" db="UniProtKB">
        <authorList>
            <consortium name="Ensembl"/>
        </authorList>
    </citation>
    <scope>IDENTIFICATION</scope>
</reference>
<dbReference type="Bgee" id="ENSMODG00000023715">
    <property type="expression patterns" value="Expressed in lung and 21 other cell types or tissues"/>
</dbReference>
<reference evidence="2" key="3">
    <citation type="submission" date="2025-09" db="UniProtKB">
        <authorList>
            <consortium name="Ensembl"/>
        </authorList>
    </citation>
    <scope>IDENTIFICATION</scope>
</reference>
<dbReference type="HOGENOM" id="CLU_170012_0_0_1"/>
<dbReference type="InterPro" id="IPR036249">
    <property type="entry name" value="Thioredoxin-like_sf"/>
</dbReference>
<proteinExistence type="predicted"/>
<dbReference type="InterPro" id="IPR051441">
    <property type="entry name" value="SelW_related"/>
</dbReference>
<dbReference type="Ensembl" id="ENSMODT00000032874.2">
    <property type="protein sequence ID" value="ENSMODP00000031303.2"/>
    <property type="gene ID" value="ENSMODG00000023715.2"/>
</dbReference>
<dbReference type="SUPFAM" id="SSF52833">
    <property type="entry name" value="Thioredoxin-like"/>
    <property type="match status" value="1"/>
</dbReference>
<keyword evidence="3" id="KW-1185">Reference proteome</keyword>
<evidence type="ECO:0000313" key="2">
    <source>
        <dbReference type="Ensembl" id="ENSMODP00000031303.2"/>
    </source>
</evidence>
<dbReference type="InParanoid" id="F6VFD9"/>